<accession>A0A5K4F9Z3</accession>
<keyword evidence="1" id="KW-1133">Transmembrane helix</keyword>
<feature type="transmembrane region" description="Helical" evidence="1">
    <location>
        <begin position="91"/>
        <end position="115"/>
    </location>
</feature>
<keyword evidence="1" id="KW-0472">Membrane</keyword>
<dbReference type="InParanoid" id="A0A5K4F9Z3"/>
<dbReference type="Proteomes" id="UP000008854">
    <property type="component" value="Unassembled WGS sequence"/>
</dbReference>
<dbReference type="AlphaFoldDB" id="A0A5K4F9Z3"/>
<reference evidence="2" key="1">
    <citation type="journal article" date="2012" name="PLoS Negl. Trop. Dis.">
        <title>A systematically improved high quality genome and transcriptome of the human blood fluke Schistosoma mansoni.</title>
        <authorList>
            <person name="Protasio A.V."/>
            <person name="Tsai I.J."/>
            <person name="Babbage A."/>
            <person name="Nichol S."/>
            <person name="Hunt M."/>
            <person name="Aslett M.A."/>
            <person name="De Silva N."/>
            <person name="Velarde G.S."/>
            <person name="Anderson T.J."/>
            <person name="Clark R.C."/>
            <person name="Davidson C."/>
            <person name="Dillon G.P."/>
            <person name="Holroyd N.E."/>
            <person name="LoVerde P.T."/>
            <person name="Lloyd C."/>
            <person name="McQuillan J."/>
            <person name="Oliveira G."/>
            <person name="Otto T.D."/>
            <person name="Parker-Manuel S.J."/>
            <person name="Quail M.A."/>
            <person name="Wilson R.A."/>
            <person name="Zerlotini A."/>
            <person name="Dunne D.W."/>
            <person name="Berriman M."/>
        </authorList>
    </citation>
    <scope>NUCLEOTIDE SEQUENCE [LARGE SCALE GENOMIC DNA]</scope>
    <source>
        <strain evidence="2">Puerto Rican</strain>
    </source>
</reference>
<feature type="transmembrane region" description="Helical" evidence="1">
    <location>
        <begin position="20"/>
        <end position="44"/>
    </location>
</feature>
<evidence type="ECO:0000313" key="2">
    <source>
        <dbReference type="Proteomes" id="UP000008854"/>
    </source>
</evidence>
<dbReference type="WBParaSite" id="Smp_330780.1">
    <property type="protein sequence ID" value="Smp_330780.1"/>
    <property type="gene ID" value="Smp_330780"/>
</dbReference>
<keyword evidence="2" id="KW-1185">Reference proteome</keyword>
<protein>
    <submittedName>
        <fullName evidence="3">G_PROTEIN_RECEP_F1_2 domain-containing protein</fullName>
    </submittedName>
</protein>
<feature type="transmembrane region" description="Helical" evidence="1">
    <location>
        <begin position="64"/>
        <end position="84"/>
    </location>
</feature>
<reference evidence="3" key="2">
    <citation type="submission" date="2019-11" db="UniProtKB">
        <authorList>
            <consortium name="WormBaseParasite"/>
        </authorList>
    </citation>
    <scope>IDENTIFICATION</scope>
    <source>
        <strain evidence="3">Puerto Rican</strain>
    </source>
</reference>
<evidence type="ECO:0000313" key="3">
    <source>
        <dbReference type="WBParaSite" id="Smp_330780.1"/>
    </source>
</evidence>
<organism evidence="2 3">
    <name type="scientific">Schistosoma mansoni</name>
    <name type="common">Blood fluke</name>
    <dbReference type="NCBI Taxonomy" id="6183"/>
    <lineage>
        <taxon>Eukaryota</taxon>
        <taxon>Metazoa</taxon>
        <taxon>Spiralia</taxon>
        <taxon>Lophotrochozoa</taxon>
        <taxon>Platyhelminthes</taxon>
        <taxon>Trematoda</taxon>
        <taxon>Digenea</taxon>
        <taxon>Strigeidida</taxon>
        <taxon>Schistosomatoidea</taxon>
        <taxon>Schistosomatidae</taxon>
        <taxon>Schistosoma</taxon>
    </lineage>
</organism>
<feature type="transmembrane region" description="Helical" evidence="1">
    <location>
        <begin position="135"/>
        <end position="157"/>
    </location>
</feature>
<keyword evidence="1" id="KW-0812">Transmembrane</keyword>
<proteinExistence type="predicted"/>
<evidence type="ECO:0000256" key="1">
    <source>
        <dbReference type="SAM" id="Phobius"/>
    </source>
</evidence>
<name>A0A5K4F9Z3_SCHMA</name>
<sequence length="161" mass="19242">MCLFQLYMIIATIIQWYKHYTIHSCMYTFMATYILTSFHIYWLVYFLDSNAITKNPELNKLPLYYMHLINSMGLIMIITDAVLWKPKRIPFIISYIPCCIFVTIYIVYLEIINIINNYTELLDSNRQPITCRVIYYSLFWLIITIFNASSCGIIRLLNLKK</sequence>